<sequence>MARTIAIPEGVDPDRITTAVIVDEDGTVRHVPTTIIEKDGQFYAQINSLSNSMYTVIYHEVTFEDIAGHWAENAMKDMSARLIVSGYEQHQFKPDQSITRAEFAAMITRALGLGVHEEDSETAYTDVADTAWYKEAIQLATSYGLMSGYEDETFRPDAFITREEGMAVIARAMELTKLNPQPAASDLEAVLSSFEDAGLLSDWSQESIVKVLQAGLVTGRTTNTLDPKADITRAEIAVLIRRLLITSNLIDGTL</sequence>
<feature type="domain" description="SLH" evidence="1">
    <location>
        <begin position="58"/>
        <end position="119"/>
    </location>
</feature>
<evidence type="ECO:0000313" key="2">
    <source>
        <dbReference type="EMBL" id="MFD2671724.1"/>
    </source>
</evidence>
<name>A0ABW5RAW6_9BACL</name>
<dbReference type="Proteomes" id="UP001597497">
    <property type="component" value="Unassembled WGS sequence"/>
</dbReference>
<gene>
    <name evidence="2" type="ORF">ACFSUC_08910</name>
</gene>
<dbReference type="RefSeq" id="WP_379929198.1">
    <property type="nucleotide sequence ID" value="NZ_JBHUMM010000014.1"/>
</dbReference>
<dbReference type="PANTHER" id="PTHR43308">
    <property type="entry name" value="OUTER MEMBRANE PROTEIN ALPHA-RELATED"/>
    <property type="match status" value="1"/>
</dbReference>
<feature type="domain" description="SLH" evidence="1">
    <location>
        <begin position="120"/>
        <end position="183"/>
    </location>
</feature>
<dbReference type="EMBL" id="JBHUMM010000014">
    <property type="protein sequence ID" value="MFD2671724.1"/>
    <property type="molecule type" value="Genomic_DNA"/>
</dbReference>
<dbReference type="PROSITE" id="PS51272">
    <property type="entry name" value="SLH"/>
    <property type="match status" value="3"/>
</dbReference>
<evidence type="ECO:0000313" key="3">
    <source>
        <dbReference type="Proteomes" id="UP001597497"/>
    </source>
</evidence>
<organism evidence="2 3">
    <name type="scientific">Marinicrinis sediminis</name>
    <dbReference type="NCBI Taxonomy" id="1652465"/>
    <lineage>
        <taxon>Bacteria</taxon>
        <taxon>Bacillati</taxon>
        <taxon>Bacillota</taxon>
        <taxon>Bacilli</taxon>
        <taxon>Bacillales</taxon>
        <taxon>Paenibacillaceae</taxon>
    </lineage>
</organism>
<proteinExistence type="predicted"/>
<dbReference type="PANTHER" id="PTHR43308:SF5">
    <property type="entry name" value="S-LAYER PROTEIN _ PEPTIDOGLYCAN ENDO-BETA-N-ACETYLGLUCOSAMINIDASE"/>
    <property type="match status" value="1"/>
</dbReference>
<protein>
    <submittedName>
        <fullName evidence="2">S-layer homology domain-containing protein</fullName>
    </submittedName>
</protein>
<reference evidence="3" key="1">
    <citation type="journal article" date="2019" name="Int. J. Syst. Evol. Microbiol.">
        <title>The Global Catalogue of Microorganisms (GCM) 10K type strain sequencing project: providing services to taxonomists for standard genome sequencing and annotation.</title>
        <authorList>
            <consortium name="The Broad Institute Genomics Platform"/>
            <consortium name="The Broad Institute Genome Sequencing Center for Infectious Disease"/>
            <person name="Wu L."/>
            <person name="Ma J."/>
        </authorList>
    </citation>
    <scope>NUCLEOTIDE SEQUENCE [LARGE SCALE GENOMIC DNA]</scope>
    <source>
        <strain evidence="3">KCTC 33676</strain>
    </source>
</reference>
<accession>A0ABW5RAW6</accession>
<dbReference type="InterPro" id="IPR001119">
    <property type="entry name" value="SLH_dom"/>
</dbReference>
<dbReference type="InterPro" id="IPR051465">
    <property type="entry name" value="Cell_Envelope_Struct_Comp"/>
</dbReference>
<comment type="caution">
    <text evidence="2">The sequence shown here is derived from an EMBL/GenBank/DDBJ whole genome shotgun (WGS) entry which is preliminary data.</text>
</comment>
<dbReference type="Pfam" id="PF00395">
    <property type="entry name" value="SLH"/>
    <property type="match status" value="3"/>
</dbReference>
<evidence type="ECO:0000259" key="1">
    <source>
        <dbReference type="PROSITE" id="PS51272"/>
    </source>
</evidence>
<keyword evidence="3" id="KW-1185">Reference proteome</keyword>
<feature type="domain" description="SLH" evidence="1">
    <location>
        <begin position="191"/>
        <end position="254"/>
    </location>
</feature>